<evidence type="ECO:0000313" key="2">
    <source>
        <dbReference type="Proteomes" id="UP000235484"/>
    </source>
</evidence>
<evidence type="ECO:0000313" key="1">
    <source>
        <dbReference type="EMBL" id="CUR41170.1"/>
    </source>
</evidence>
<accession>A0A0U5JTH3</accession>
<gene>
    <name evidence="1" type="ORF">LRLP16767_LR202_01231</name>
</gene>
<name>A0A0U5JTH3_LIMRT</name>
<dbReference type="RefSeq" id="WP_063164149.1">
    <property type="nucleotide sequence ID" value="NZ_CP014786.1"/>
</dbReference>
<dbReference type="AlphaFoldDB" id="A0A0U5JTH3"/>
<organism evidence="1 2">
    <name type="scientific">Limosilactobacillus reuteri</name>
    <name type="common">Lactobacillus reuteri</name>
    <dbReference type="NCBI Taxonomy" id="1598"/>
    <lineage>
        <taxon>Bacteria</taxon>
        <taxon>Bacillati</taxon>
        <taxon>Bacillota</taxon>
        <taxon>Bacilli</taxon>
        <taxon>Lactobacillales</taxon>
        <taxon>Lactobacillaceae</taxon>
        <taxon>Limosilactobacillus</taxon>
    </lineage>
</organism>
<proteinExistence type="predicted"/>
<reference evidence="2" key="1">
    <citation type="submission" date="2015-10" db="EMBL/GenBank/DDBJ databases">
        <authorList>
            <person name="Crossman L.C."/>
        </authorList>
    </citation>
    <scope>NUCLEOTIDE SEQUENCE [LARGE SCALE GENOMIC DNA]</scope>
    <source>
        <strain evidence="2">20-2</strain>
    </source>
</reference>
<dbReference type="EMBL" id="LN887603">
    <property type="protein sequence ID" value="CUR41170.1"/>
    <property type="molecule type" value="Genomic_DNA"/>
</dbReference>
<sequence length="71" mass="8344">MSEKDTAVEVEKLANNVIDQAIFTSNLCDQFKHAETYSHHLKLAKDIAYHLKRISKYQDFDELVKQIYQDN</sequence>
<protein>
    <submittedName>
        <fullName evidence="1">Uncharacterized protein</fullName>
    </submittedName>
</protein>
<dbReference type="OrthoDB" id="2299156at2"/>
<dbReference type="Proteomes" id="UP000235484">
    <property type="component" value="Unassembled WGS sequence"/>
</dbReference>